<dbReference type="Pfam" id="PF08666">
    <property type="entry name" value="SAF"/>
    <property type="match status" value="1"/>
</dbReference>
<dbReference type="AlphaFoldDB" id="A0ABD5Y9A2"/>
<comment type="caution">
    <text evidence="4">The sequence shown here is derived from an EMBL/GenBank/DDBJ whole genome shotgun (WGS) entry which is preliminary data.</text>
</comment>
<accession>A0ABD5Y9A2</accession>
<dbReference type="GeneID" id="78822599"/>
<feature type="compositionally biased region" description="Basic and acidic residues" evidence="2">
    <location>
        <begin position="87"/>
        <end position="98"/>
    </location>
</feature>
<dbReference type="PANTHER" id="PTHR30536:SF5">
    <property type="entry name" value="ALTRONATE DEHYDRATASE"/>
    <property type="match status" value="1"/>
</dbReference>
<reference evidence="4 5" key="1">
    <citation type="journal article" date="2019" name="Int. J. Syst. Evol. Microbiol.">
        <title>The Global Catalogue of Microorganisms (GCM) 10K type strain sequencing project: providing services to taxonomists for standard genome sequencing and annotation.</title>
        <authorList>
            <consortium name="The Broad Institute Genomics Platform"/>
            <consortium name="The Broad Institute Genome Sequencing Center for Infectious Disease"/>
            <person name="Wu L."/>
            <person name="Ma J."/>
        </authorList>
    </citation>
    <scope>NUCLEOTIDE SEQUENCE [LARGE SCALE GENOMIC DNA]</scope>
    <source>
        <strain evidence="4 5">XZYJT29</strain>
    </source>
</reference>
<evidence type="ECO:0000256" key="1">
    <source>
        <dbReference type="ARBA" id="ARBA00023239"/>
    </source>
</evidence>
<dbReference type="CDD" id="cd11613">
    <property type="entry name" value="SAF_AH_GD"/>
    <property type="match status" value="1"/>
</dbReference>
<dbReference type="InterPro" id="IPR013974">
    <property type="entry name" value="SAF"/>
</dbReference>
<evidence type="ECO:0000259" key="3">
    <source>
        <dbReference type="SMART" id="SM00858"/>
    </source>
</evidence>
<gene>
    <name evidence="4" type="ORF">ACFQMA_20795</name>
</gene>
<dbReference type="Gene3D" id="2.30.130.110">
    <property type="match status" value="1"/>
</dbReference>
<evidence type="ECO:0000256" key="2">
    <source>
        <dbReference type="SAM" id="MobiDB-lite"/>
    </source>
</evidence>
<name>A0ABD5Y9A2_9EURY</name>
<dbReference type="GO" id="GO:0016787">
    <property type="term" value="F:hydrolase activity"/>
    <property type="evidence" value="ECO:0007669"/>
    <property type="project" value="UniProtKB-KW"/>
</dbReference>
<dbReference type="GO" id="GO:0016829">
    <property type="term" value="F:lyase activity"/>
    <property type="evidence" value="ECO:0007669"/>
    <property type="project" value="UniProtKB-KW"/>
</dbReference>
<keyword evidence="5" id="KW-1185">Reference proteome</keyword>
<sequence>MKGEVLDGRALLMATEDNVATALEDLEPGDTLDDADPPLTVADEVPFGHKVALADLDAGETVHKYGEVIGEASEDVARGEWVHTHNCESTRGRGDRAVADAGAEPAETDGSESA</sequence>
<feature type="domain" description="SAF" evidence="3">
    <location>
        <begin position="17"/>
        <end position="88"/>
    </location>
</feature>
<dbReference type="RefSeq" id="WP_274323333.1">
    <property type="nucleotide sequence ID" value="NZ_CP118158.1"/>
</dbReference>
<dbReference type="Proteomes" id="UP001596432">
    <property type="component" value="Unassembled WGS sequence"/>
</dbReference>
<dbReference type="PANTHER" id="PTHR30536">
    <property type="entry name" value="ALTRONATE/GALACTARATE DEHYDRATASE"/>
    <property type="match status" value="1"/>
</dbReference>
<dbReference type="SMART" id="SM00858">
    <property type="entry name" value="SAF"/>
    <property type="match status" value="1"/>
</dbReference>
<evidence type="ECO:0000313" key="5">
    <source>
        <dbReference type="Proteomes" id="UP001596432"/>
    </source>
</evidence>
<keyword evidence="4" id="KW-0378">Hydrolase</keyword>
<dbReference type="EMBL" id="JBHTAS010000001">
    <property type="protein sequence ID" value="MFC7142264.1"/>
    <property type="molecule type" value="Genomic_DNA"/>
</dbReference>
<evidence type="ECO:0000313" key="4">
    <source>
        <dbReference type="EMBL" id="MFC7142264.1"/>
    </source>
</evidence>
<organism evidence="4 5">
    <name type="scientific">Halosimplex aquaticum</name>
    <dbReference type="NCBI Taxonomy" id="3026162"/>
    <lineage>
        <taxon>Archaea</taxon>
        <taxon>Methanobacteriati</taxon>
        <taxon>Methanobacteriota</taxon>
        <taxon>Stenosarchaea group</taxon>
        <taxon>Halobacteria</taxon>
        <taxon>Halobacteriales</taxon>
        <taxon>Haloarculaceae</taxon>
        <taxon>Halosimplex</taxon>
    </lineage>
</organism>
<keyword evidence="1" id="KW-0456">Lyase</keyword>
<dbReference type="InterPro" id="IPR052172">
    <property type="entry name" value="UxaA_altronate/galactarate_dh"/>
</dbReference>
<proteinExistence type="predicted"/>
<protein>
    <submittedName>
        <fullName evidence="4">UxaA family hydrolase</fullName>
    </submittedName>
</protein>
<feature type="region of interest" description="Disordered" evidence="2">
    <location>
        <begin position="87"/>
        <end position="114"/>
    </location>
</feature>
<dbReference type="InterPro" id="IPR044144">
    <property type="entry name" value="SAF_UxaA/GarD"/>
</dbReference>